<evidence type="ECO:0000256" key="1">
    <source>
        <dbReference type="SAM" id="MobiDB-lite"/>
    </source>
</evidence>
<keyword evidence="2" id="KW-0472">Membrane</keyword>
<dbReference type="PIRSF" id="PIRSF031512">
    <property type="entry name" value="EpsL"/>
    <property type="match status" value="1"/>
</dbReference>
<dbReference type="Pfam" id="PF09992">
    <property type="entry name" value="NAGPA"/>
    <property type="match status" value="1"/>
</dbReference>
<accession>A0A451F089</accession>
<organism evidence="4">
    <name type="scientific">Lactococcus lactis</name>
    <dbReference type="NCBI Taxonomy" id="1358"/>
    <lineage>
        <taxon>Bacteria</taxon>
        <taxon>Bacillati</taxon>
        <taxon>Bacillota</taxon>
        <taxon>Bacilli</taxon>
        <taxon>Lactobacillales</taxon>
        <taxon>Streptococcaceae</taxon>
        <taxon>Lactococcus</taxon>
    </lineage>
</organism>
<keyword evidence="2" id="KW-0812">Transmembrane</keyword>
<name>A0A451F089_9LACT</name>
<protein>
    <submittedName>
        <fullName evidence="4">EpsL</fullName>
    </submittedName>
</protein>
<dbReference type="InterPro" id="IPR014565">
    <property type="entry name" value="EpsL_firmicutes"/>
</dbReference>
<sequence length="322" mass="35218">MVQKRAGRITLSSKKTRNSKKGKDMEQKKKKNIWLIIVPILIIISLIGAGAYALIDSLIPTDHTKTNSSDQPTKTSVSNGYIEQKGEEAAVGSIALVDDAGVSEWVKVPSKANLDKFTDLSTNNITIYRINNPEVLKTVTNRTDQRMKMSEVIAKYHNALIMNASAFDMQTGQVAGFQINNGKLIQDWSPGTTTQYAFVVNKDGSCKIYDSSTPASTIIKNGGQQAYDFGTAIIRDGKIQPSDGSVDWKIHIFIANDKDNNLYAILSDTNAGYDNIMKSVSNLKLQNMLLLDSGGSSQLSVNGKTIVASQDDRAVPDYIVMK</sequence>
<feature type="domain" description="Phosphodiester glycosidase" evidence="3">
    <location>
        <begin position="161"/>
        <end position="320"/>
    </location>
</feature>
<feature type="region of interest" description="Disordered" evidence="1">
    <location>
        <begin position="1"/>
        <end position="25"/>
    </location>
</feature>
<keyword evidence="2" id="KW-1133">Transmembrane helix</keyword>
<dbReference type="EMBL" id="MH678627">
    <property type="protein sequence ID" value="AZY91832.1"/>
    <property type="molecule type" value="Genomic_DNA"/>
</dbReference>
<feature type="transmembrane region" description="Helical" evidence="2">
    <location>
        <begin position="33"/>
        <end position="55"/>
    </location>
</feature>
<dbReference type="InterPro" id="IPR018711">
    <property type="entry name" value="NAGPA"/>
</dbReference>
<dbReference type="AlphaFoldDB" id="A0A451F089"/>
<evidence type="ECO:0000313" key="4">
    <source>
        <dbReference type="EMBL" id="AZY91832.1"/>
    </source>
</evidence>
<evidence type="ECO:0000259" key="3">
    <source>
        <dbReference type="Pfam" id="PF09992"/>
    </source>
</evidence>
<evidence type="ECO:0000256" key="2">
    <source>
        <dbReference type="SAM" id="Phobius"/>
    </source>
</evidence>
<reference evidence="4" key="1">
    <citation type="journal article" date="2019" name="FEMS Microbiol. Lett.">
        <title>High-throughput screening for texturing Lactococcus strains.</title>
        <authorList>
            <person name="Poulsen V.K."/>
            <person name="Derkx P."/>
            <person name="Oregaard G."/>
        </authorList>
    </citation>
    <scope>NUCLEOTIDE SEQUENCE</scope>
    <source>
        <strain evidence="4">Lll5</strain>
    </source>
</reference>
<proteinExistence type="predicted"/>